<evidence type="ECO:0000313" key="3">
    <source>
        <dbReference type="Proteomes" id="UP000252085"/>
    </source>
</evidence>
<proteinExistence type="predicted"/>
<name>A0A367R7B3_NOSPU</name>
<dbReference type="Gene3D" id="3.40.1350.10">
    <property type="match status" value="1"/>
</dbReference>
<sequence>MLAGAALRKTSEGWEFASEAALEDFIWNNLQQLLGFTPLKRQYAAKGEFCDILALNESKQLVILELKNAEDRYVIQQLTRYYDNLLDEQPFTQQIDYGQPVKLIGAAPSFHRHNLIDCKYNLLKIDLLQIQVLKDNQKFLLCLQDINTNQTWSTPIPYEELSFSSTSQNTPETPQLLLDWLGACSAEKQQVILKLREKILSFDERIKEEIEGRNTIRYGKGKSKPVAEICYQRTSHKPIVFLWLPTPTSCWFGQKEIIGRLRLWIDGETVTDIGHVPEGFGRMRLQIEWDAMPREKRPKNMFHSGSYKSFTPVPIPQGYNNVSNTLESLADLALTKWLARI</sequence>
<organism evidence="2 3">
    <name type="scientific">Nostoc punctiforme NIES-2108</name>
    <dbReference type="NCBI Taxonomy" id="1356359"/>
    <lineage>
        <taxon>Bacteria</taxon>
        <taxon>Bacillati</taxon>
        <taxon>Cyanobacteriota</taxon>
        <taxon>Cyanophyceae</taxon>
        <taxon>Nostocales</taxon>
        <taxon>Nostocaceae</taxon>
        <taxon>Nostoc</taxon>
    </lineage>
</organism>
<dbReference type="AlphaFoldDB" id="A0A367R7B3"/>
<evidence type="ECO:0000313" key="2">
    <source>
        <dbReference type="EMBL" id="RCJ31820.1"/>
    </source>
</evidence>
<dbReference type="GO" id="GO:0003676">
    <property type="term" value="F:nucleic acid binding"/>
    <property type="evidence" value="ECO:0007669"/>
    <property type="project" value="InterPro"/>
</dbReference>
<gene>
    <name evidence="2" type="ORF">A6769_30070</name>
</gene>
<dbReference type="InterPro" id="IPR048301">
    <property type="entry name" value="NucS_C"/>
</dbReference>
<dbReference type="Proteomes" id="UP000252085">
    <property type="component" value="Unassembled WGS sequence"/>
</dbReference>
<dbReference type="InterPro" id="IPR011856">
    <property type="entry name" value="tRNA_endonuc-like_dom_sf"/>
</dbReference>
<dbReference type="EMBL" id="LXQE01000172">
    <property type="protein sequence ID" value="RCJ31820.1"/>
    <property type="molecule type" value="Genomic_DNA"/>
</dbReference>
<dbReference type="GO" id="GO:0004519">
    <property type="term" value="F:endonuclease activity"/>
    <property type="evidence" value="ECO:0007669"/>
    <property type="project" value="InterPro"/>
</dbReference>
<dbReference type="Pfam" id="PF01939">
    <property type="entry name" value="NucS_C"/>
    <property type="match status" value="1"/>
</dbReference>
<protein>
    <submittedName>
        <fullName evidence="2">Recombinase RecB</fullName>
    </submittedName>
</protein>
<evidence type="ECO:0000259" key="1">
    <source>
        <dbReference type="Pfam" id="PF01939"/>
    </source>
</evidence>
<accession>A0A367R7B3</accession>
<comment type="caution">
    <text evidence="2">The sequence shown here is derived from an EMBL/GenBank/DDBJ whole genome shotgun (WGS) entry which is preliminary data.</text>
</comment>
<feature type="domain" description="Endonuclease NucS C-terminal" evidence="1">
    <location>
        <begin position="18"/>
        <end position="88"/>
    </location>
</feature>
<reference evidence="2 3" key="1">
    <citation type="submission" date="2016-04" db="EMBL/GenBank/DDBJ databases">
        <authorList>
            <person name="Evans L.H."/>
            <person name="Alamgir A."/>
            <person name="Owens N."/>
            <person name="Weber N.D."/>
            <person name="Virtaneva K."/>
            <person name="Barbian K."/>
            <person name="Babar A."/>
            <person name="Rosenke K."/>
        </authorList>
    </citation>
    <scope>NUCLEOTIDE SEQUENCE [LARGE SCALE GENOMIC DNA]</scope>
    <source>
        <strain evidence="2">NIES-2108</strain>
    </source>
</reference>